<evidence type="ECO:0000256" key="4">
    <source>
        <dbReference type="ARBA" id="ARBA00022553"/>
    </source>
</evidence>
<dbReference type="OrthoDB" id="5241249at2"/>
<dbReference type="PANTHER" id="PTHR24421">
    <property type="entry name" value="NITRATE/NITRITE SENSOR PROTEIN NARX-RELATED"/>
    <property type="match status" value="1"/>
</dbReference>
<evidence type="ECO:0000256" key="9">
    <source>
        <dbReference type="ARBA" id="ARBA00023004"/>
    </source>
</evidence>
<comment type="cofactor">
    <cofactor evidence="2">
        <name>heme</name>
        <dbReference type="ChEBI" id="CHEBI:30413"/>
    </cofactor>
</comment>
<dbReference type="Gene3D" id="3.30.565.10">
    <property type="entry name" value="Histidine kinase-like ATPase, C-terminal domain"/>
    <property type="match status" value="1"/>
</dbReference>
<dbReference type="GO" id="GO:0070483">
    <property type="term" value="P:detection of hypoxia"/>
    <property type="evidence" value="ECO:0007669"/>
    <property type="project" value="UniProtKB-ARBA"/>
</dbReference>
<keyword evidence="9" id="KW-0408">Iron</keyword>
<evidence type="ECO:0000256" key="10">
    <source>
        <dbReference type="ARBA" id="ARBA00023012"/>
    </source>
</evidence>
<dbReference type="AlphaFoldDB" id="A0A5C4M9G8"/>
<dbReference type="Proteomes" id="UP000305546">
    <property type="component" value="Unassembled WGS sequence"/>
</dbReference>
<dbReference type="InterPro" id="IPR050482">
    <property type="entry name" value="Sensor_HK_TwoCompSys"/>
</dbReference>
<comment type="caution">
    <text evidence="13">The sequence shown here is derived from an EMBL/GenBank/DDBJ whole genome shotgun (WGS) entry which is preliminary data.</text>
</comment>
<accession>A0A5C4M9G8</accession>
<dbReference type="GO" id="GO:0005524">
    <property type="term" value="F:ATP binding"/>
    <property type="evidence" value="ECO:0007669"/>
    <property type="project" value="UniProtKB-ARBA"/>
</dbReference>
<evidence type="ECO:0000256" key="8">
    <source>
        <dbReference type="ARBA" id="ARBA00022842"/>
    </source>
</evidence>
<evidence type="ECO:0000256" key="6">
    <source>
        <dbReference type="ARBA" id="ARBA00022723"/>
    </source>
</evidence>
<dbReference type="SUPFAM" id="SSF55781">
    <property type="entry name" value="GAF domain-like"/>
    <property type="match status" value="2"/>
</dbReference>
<dbReference type="InterPro" id="IPR003594">
    <property type="entry name" value="HATPase_dom"/>
</dbReference>
<keyword evidence="14" id="KW-1185">Reference proteome</keyword>
<dbReference type="GO" id="GO:0020037">
    <property type="term" value="F:heme binding"/>
    <property type="evidence" value="ECO:0007669"/>
    <property type="project" value="UniProtKB-ARBA"/>
</dbReference>
<feature type="domain" description="GAF" evidence="11">
    <location>
        <begin position="37"/>
        <end position="185"/>
    </location>
</feature>
<reference evidence="13 14" key="1">
    <citation type="submission" date="2019-06" db="EMBL/GenBank/DDBJ databases">
        <title>Amycolatopsis alkalitolerans sp. nov., isolated from Gastrodia elata Blume.</title>
        <authorList>
            <person name="Narsing Rao M.P."/>
            <person name="Li W.J."/>
        </authorList>
    </citation>
    <scope>NUCLEOTIDE SEQUENCE [LARGE SCALE GENOMIC DNA]</scope>
    <source>
        <strain evidence="13 14">SYSUP0005</strain>
    </source>
</reference>
<proteinExistence type="predicted"/>
<comment type="cofactor">
    <cofactor evidence="1">
        <name>Mg(2+)</name>
        <dbReference type="ChEBI" id="CHEBI:18420"/>
    </cofactor>
</comment>
<keyword evidence="6" id="KW-0479">Metal-binding</keyword>
<dbReference type="Pfam" id="PF01590">
    <property type="entry name" value="GAF"/>
    <property type="match status" value="1"/>
</dbReference>
<evidence type="ECO:0000256" key="5">
    <source>
        <dbReference type="ARBA" id="ARBA00022679"/>
    </source>
</evidence>
<dbReference type="InterPro" id="IPR036890">
    <property type="entry name" value="HATPase_C_sf"/>
</dbReference>
<dbReference type="GO" id="GO:0046983">
    <property type="term" value="F:protein dimerization activity"/>
    <property type="evidence" value="ECO:0007669"/>
    <property type="project" value="InterPro"/>
</dbReference>
<evidence type="ECO:0000256" key="3">
    <source>
        <dbReference type="ARBA" id="ARBA00022490"/>
    </source>
</evidence>
<dbReference type="GO" id="GO:0019825">
    <property type="term" value="F:oxygen binding"/>
    <property type="evidence" value="ECO:0007669"/>
    <property type="project" value="UniProtKB-ARBA"/>
</dbReference>
<dbReference type="Pfam" id="PF13185">
    <property type="entry name" value="GAF_2"/>
    <property type="match status" value="1"/>
</dbReference>
<evidence type="ECO:0000256" key="1">
    <source>
        <dbReference type="ARBA" id="ARBA00001946"/>
    </source>
</evidence>
<evidence type="ECO:0000259" key="12">
    <source>
        <dbReference type="SMART" id="SM00387"/>
    </source>
</evidence>
<feature type="domain" description="GAF" evidence="11">
    <location>
        <begin position="206"/>
        <end position="356"/>
    </location>
</feature>
<keyword evidence="5" id="KW-0808">Transferase</keyword>
<keyword evidence="3" id="KW-0963">Cytoplasm</keyword>
<dbReference type="InterPro" id="IPR029016">
    <property type="entry name" value="GAF-like_dom_sf"/>
</dbReference>
<keyword evidence="10" id="KW-0902">Two-component regulatory system</keyword>
<dbReference type="GO" id="GO:0016020">
    <property type="term" value="C:membrane"/>
    <property type="evidence" value="ECO:0007669"/>
    <property type="project" value="InterPro"/>
</dbReference>
<dbReference type="PANTHER" id="PTHR24421:SF56">
    <property type="entry name" value="OXYGEN SENSOR HISTIDINE KINASE RESPONSE REGULATOR DOST"/>
    <property type="match status" value="1"/>
</dbReference>
<name>A0A5C4M9G8_9PSEU</name>
<gene>
    <name evidence="13" type="ORF">FG385_01440</name>
</gene>
<dbReference type="Pfam" id="PF07730">
    <property type="entry name" value="HisKA_3"/>
    <property type="match status" value="1"/>
</dbReference>
<dbReference type="FunFam" id="3.30.450.40:FF:000052">
    <property type="entry name" value="Oxygen sensor histidine kinase response regulator DevS/DosS"/>
    <property type="match status" value="1"/>
</dbReference>
<dbReference type="GO" id="GO:0000287">
    <property type="term" value="F:magnesium ion binding"/>
    <property type="evidence" value="ECO:0007669"/>
    <property type="project" value="UniProtKB-ARBA"/>
</dbReference>
<dbReference type="GO" id="GO:0070026">
    <property type="term" value="F:nitric oxide binding"/>
    <property type="evidence" value="ECO:0007669"/>
    <property type="project" value="UniProtKB-ARBA"/>
</dbReference>
<dbReference type="SMART" id="SM00065">
    <property type="entry name" value="GAF"/>
    <property type="match status" value="2"/>
</dbReference>
<dbReference type="SMART" id="SM00387">
    <property type="entry name" value="HATPase_c"/>
    <property type="match status" value="1"/>
</dbReference>
<dbReference type="InterPro" id="IPR011712">
    <property type="entry name" value="Sig_transdc_His_kin_sub3_dim/P"/>
</dbReference>
<dbReference type="EMBL" id="VDFW01000001">
    <property type="protein sequence ID" value="TNC29776.1"/>
    <property type="molecule type" value="Genomic_DNA"/>
</dbReference>
<dbReference type="Gene3D" id="1.20.5.1930">
    <property type="match status" value="1"/>
</dbReference>
<dbReference type="Pfam" id="PF02518">
    <property type="entry name" value="HATPase_c"/>
    <property type="match status" value="1"/>
</dbReference>
<keyword evidence="7" id="KW-0418">Kinase</keyword>
<evidence type="ECO:0000256" key="7">
    <source>
        <dbReference type="ARBA" id="ARBA00022777"/>
    </source>
</evidence>
<dbReference type="SUPFAM" id="SSF55874">
    <property type="entry name" value="ATPase domain of HSP90 chaperone/DNA topoisomerase II/histidine kinase"/>
    <property type="match status" value="1"/>
</dbReference>
<sequence length="553" mass="60054">MRELLRDVRDGVEQLAGSRDQLGGLREAMLSVAAGVELDATLRRIVRAAVTLVGCRYGALGVLDHTRVRLAEFVYEGIDEHTRAKIGDLPTGHGLLGLLIQQPKPLRLDDLSRHASSAGFPPHHPPMRTFLGVPVLVRGTVFGNLYLTEKHDGQPFTDDDEVVLQALAAAAGIAVDNARLYEHARRREGWQQATSEVRAALLAGTHVADVLQLVTHHTRELTRADSVLIAEPEDPELPPSEVNALIVTHSEGHLAGALRGRRIPVDRSSQGSAFRDAVPAQLPTLEYQLFDEPEEELGPALVLPLRAAADTVSGVLVALRRAGAAPFDPEELPDAAAFADQAAIAIRVTEDQRRLGELAIMADRDRTARDLHDQVIQRLFLHILGLQSAYPRALNPEVRRRIADLIDDAESIINEIRTAVFDLHTDPRRAPLRKRLHEIVAETVGSSDLYTTVRITGAISDLPASLAEGAEAVVREAVSNAVRHAHATTVTVTLVVDDKLSIEVDDDGVGIPETVAMSGLHNLSERAARFDGHLAIERPDTGGTRIVWIAPFG</sequence>
<evidence type="ECO:0000259" key="11">
    <source>
        <dbReference type="SMART" id="SM00065"/>
    </source>
</evidence>
<feature type="domain" description="Histidine kinase/HSP90-like ATPase" evidence="12">
    <location>
        <begin position="465"/>
        <end position="553"/>
    </location>
</feature>
<evidence type="ECO:0000313" key="13">
    <source>
        <dbReference type="EMBL" id="TNC29776.1"/>
    </source>
</evidence>
<dbReference type="GO" id="GO:0070025">
    <property type="term" value="F:carbon monoxide binding"/>
    <property type="evidence" value="ECO:0007669"/>
    <property type="project" value="UniProtKB-ARBA"/>
</dbReference>
<organism evidence="13 14">
    <name type="scientific">Amycolatopsis alkalitolerans</name>
    <dbReference type="NCBI Taxonomy" id="2547244"/>
    <lineage>
        <taxon>Bacteria</taxon>
        <taxon>Bacillati</taxon>
        <taxon>Actinomycetota</taxon>
        <taxon>Actinomycetes</taxon>
        <taxon>Pseudonocardiales</taxon>
        <taxon>Pseudonocardiaceae</taxon>
        <taxon>Amycolatopsis</taxon>
    </lineage>
</organism>
<dbReference type="InterPro" id="IPR003018">
    <property type="entry name" value="GAF"/>
</dbReference>
<evidence type="ECO:0000313" key="14">
    <source>
        <dbReference type="Proteomes" id="UP000305546"/>
    </source>
</evidence>
<dbReference type="Gene3D" id="3.30.450.40">
    <property type="match status" value="2"/>
</dbReference>
<dbReference type="GO" id="GO:0019826">
    <property type="term" value="F:oxygen sensor activity"/>
    <property type="evidence" value="ECO:0007669"/>
    <property type="project" value="UniProtKB-ARBA"/>
</dbReference>
<protein>
    <submittedName>
        <fullName evidence="13">GAF domain-containing protein</fullName>
    </submittedName>
</protein>
<keyword evidence="8" id="KW-0460">Magnesium</keyword>
<dbReference type="GO" id="GO:0000155">
    <property type="term" value="F:phosphorelay sensor kinase activity"/>
    <property type="evidence" value="ECO:0007669"/>
    <property type="project" value="InterPro"/>
</dbReference>
<keyword evidence="4" id="KW-0597">Phosphoprotein</keyword>
<evidence type="ECO:0000256" key="2">
    <source>
        <dbReference type="ARBA" id="ARBA00001971"/>
    </source>
</evidence>